<organism evidence="1 2">
    <name type="scientific">Xanthomonas axonopodis pv. citri (strain 306)</name>
    <dbReference type="NCBI Taxonomy" id="190486"/>
    <lineage>
        <taxon>Bacteria</taxon>
        <taxon>Pseudomonadati</taxon>
        <taxon>Pseudomonadota</taxon>
        <taxon>Gammaproteobacteria</taxon>
        <taxon>Lysobacterales</taxon>
        <taxon>Lysobacteraceae</taxon>
        <taxon>Xanthomonas</taxon>
    </lineage>
</organism>
<evidence type="ECO:0000313" key="2">
    <source>
        <dbReference type="Proteomes" id="UP000000576"/>
    </source>
</evidence>
<name>A0AAI7ZFD1_XANAC</name>
<accession>A0AAI7ZFD1</accession>
<proteinExistence type="predicted"/>
<sequence>MSPAEETVMTPDIDAQLKQLAEGLPDMRSQHPDDFWDVFRARSEKITGAAQSQEQAAQIVKRIDEILAANQLGPADPGA</sequence>
<reference evidence="1 2" key="1">
    <citation type="journal article" date="2002" name="Nature">
        <title>Comparison of the genomes of two Xanthomonas pathogens with differing host specificities.</title>
        <authorList>
            <person name="da Silva A.C."/>
            <person name="Ferro J.A."/>
            <person name="Reinach F.C."/>
            <person name="Farah C.S."/>
            <person name="Furlan L.R."/>
            <person name="Quaggio R.B."/>
            <person name="Monteiro-Vitorello C.B."/>
            <person name="Van Sluys M.A."/>
            <person name="Almeida N.F."/>
            <person name="Alves L.M."/>
            <person name="do Amaral A.M."/>
            <person name="Bertolini M.C."/>
            <person name="Camargo L.E."/>
            <person name="Camarotte G."/>
            <person name="Cannavan F."/>
            <person name="Cardozo J."/>
            <person name="Chambergo F."/>
            <person name="Ciapina L.P."/>
            <person name="Cicarelli R.M."/>
            <person name="Coutinho L.L."/>
            <person name="Cursino-Santos J.R."/>
            <person name="El-Dorry H."/>
            <person name="Faria J.B."/>
            <person name="Ferreira A.J."/>
            <person name="Ferreira R.C."/>
            <person name="Ferro M.I."/>
            <person name="Formighieri E.F."/>
            <person name="Franco M.C."/>
            <person name="Greggio C.C."/>
            <person name="Gruber A."/>
            <person name="Katsuyama A.M."/>
            <person name="Kishi L.T."/>
            <person name="Leite R.P."/>
            <person name="Lemos E.G."/>
            <person name="Lemos M.V."/>
            <person name="Locali E.C."/>
            <person name="Machado M.A."/>
            <person name="Madeira A.M."/>
            <person name="Martinez-Rossi N.M."/>
            <person name="Martins E.C."/>
            <person name="Meidanis J."/>
            <person name="Menck C.F."/>
            <person name="Miyaki C.Y."/>
            <person name="Moon D.H."/>
            <person name="Moreira L.M."/>
            <person name="Novo M.T."/>
            <person name="Okura V.K."/>
            <person name="Oliveira M.C."/>
            <person name="Oliveira V.R."/>
            <person name="Pereira H.A."/>
            <person name="Rossi A."/>
            <person name="Sena J.A."/>
            <person name="Silva C."/>
            <person name="de Souza R.F."/>
            <person name="Spinola L.A."/>
            <person name="Takita M.A."/>
            <person name="Tamura R.E."/>
            <person name="Teixeira E.C."/>
            <person name="Tezza R.I."/>
            <person name="Trindade dos Santos M."/>
            <person name="Truffi D."/>
            <person name="Tsai S.M."/>
            <person name="White F.F."/>
            <person name="Setubal J.C."/>
            <person name="Kitajima J.P."/>
        </authorList>
    </citation>
    <scope>NUCLEOTIDE SEQUENCE [LARGE SCALE GENOMIC DNA]</scope>
    <source>
        <strain evidence="1 2">306</strain>
    </source>
</reference>
<evidence type="ECO:0000313" key="1">
    <source>
        <dbReference type="EMBL" id="AAM36887.1"/>
    </source>
</evidence>
<dbReference type="EMBL" id="AE008923">
    <property type="protein sequence ID" value="AAM36887.1"/>
    <property type="molecule type" value="Genomic_DNA"/>
</dbReference>
<gene>
    <name evidence="1" type="ordered locus">XAC2025</name>
</gene>
<dbReference type="Proteomes" id="UP000000576">
    <property type="component" value="Chromosome"/>
</dbReference>
<protein>
    <submittedName>
        <fullName evidence="1">Uncharacterized protein</fullName>
    </submittedName>
</protein>
<dbReference type="AlphaFoldDB" id="A0AAI7ZFD1"/>
<dbReference type="KEGG" id="xac:XAC2025"/>